<dbReference type="InterPro" id="IPR003594">
    <property type="entry name" value="HATPase_dom"/>
</dbReference>
<evidence type="ECO:0000256" key="6">
    <source>
        <dbReference type="ARBA" id="ARBA00022777"/>
    </source>
</evidence>
<protein>
    <recommendedName>
        <fullName evidence="3">histidine kinase</fullName>
        <ecNumber evidence="3">2.7.13.3</ecNumber>
    </recommendedName>
</protein>
<dbReference type="InterPro" id="IPR036097">
    <property type="entry name" value="HisK_dim/P_sf"/>
</dbReference>
<evidence type="ECO:0000256" key="3">
    <source>
        <dbReference type="ARBA" id="ARBA00012438"/>
    </source>
</evidence>
<dbReference type="SUPFAM" id="SSF47384">
    <property type="entry name" value="Homodimeric domain of signal transducing histidine kinase"/>
    <property type="match status" value="1"/>
</dbReference>
<comment type="catalytic activity">
    <reaction evidence="1">
        <text>ATP + protein L-histidine = ADP + protein N-phospho-L-histidine.</text>
        <dbReference type="EC" id="2.7.13.3"/>
    </reaction>
</comment>
<keyword evidence="4" id="KW-0597">Phosphoprotein</keyword>
<evidence type="ECO:0000256" key="9">
    <source>
        <dbReference type="SAM" id="MobiDB-lite"/>
    </source>
</evidence>
<comment type="caution">
    <text evidence="12">The sequence shown here is derived from an EMBL/GenBank/DDBJ whole genome shotgun (WGS) entry which is preliminary data.</text>
</comment>
<dbReference type="SUPFAM" id="SSF55785">
    <property type="entry name" value="PYP-like sensor domain (PAS domain)"/>
    <property type="match status" value="1"/>
</dbReference>
<dbReference type="Gene3D" id="3.30.450.20">
    <property type="entry name" value="PAS domain"/>
    <property type="match status" value="1"/>
</dbReference>
<dbReference type="Pfam" id="PF00512">
    <property type="entry name" value="HisKA"/>
    <property type="match status" value="1"/>
</dbReference>
<dbReference type="CDD" id="cd00082">
    <property type="entry name" value="HisKA"/>
    <property type="match status" value="1"/>
</dbReference>
<feature type="domain" description="Histidine kinase" evidence="10">
    <location>
        <begin position="312"/>
        <end position="530"/>
    </location>
</feature>
<comment type="subcellular location">
    <subcellularLocation>
        <location evidence="2">Cell inner membrane</location>
        <topology evidence="2">Multi-pass membrane protein</topology>
    </subcellularLocation>
</comment>
<dbReference type="InterPro" id="IPR003661">
    <property type="entry name" value="HisK_dim/P_dom"/>
</dbReference>
<dbReference type="GO" id="GO:0009927">
    <property type="term" value="F:histidine phosphotransfer kinase activity"/>
    <property type="evidence" value="ECO:0007669"/>
    <property type="project" value="TreeGrafter"/>
</dbReference>
<name>A0A7X0CDX7_9BURK</name>
<dbReference type="RefSeq" id="WP_183553269.1">
    <property type="nucleotide sequence ID" value="NZ_JACHBX010000001.1"/>
</dbReference>
<dbReference type="InterPro" id="IPR035965">
    <property type="entry name" value="PAS-like_dom_sf"/>
</dbReference>
<dbReference type="SMART" id="SM00387">
    <property type="entry name" value="HATPase_c"/>
    <property type="match status" value="1"/>
</dbReference>
<dbReference type="PRINTS" id="PR00344">
    <property type="entry name" value="BCTRLSENSOR"/>
</dbReference>
<dbReference type="Gene3D" id="3.30.450.40">
    <property type="match status" value="1"/>
</dbReference>
<evidence type="ECO:0000256" key="7">
    <source>
        <dbReference type="ARBA" id="ARBA00023012"/>
    </source>
</evidence>
<evidence type="ECO:0000256" key="5">
    <source>
        <dbReference type="ARBA" id="ARBA00022679"/>
    </source>
</evidence>
<evidence type="ECO:0000256" key="1">
    <source>
        <dbReference type="ARBA" id="ARBA00000085"/>
    </source>
</evidence>
<keyword evidence="5" id="KW-0808">Transferase</keyword>
<dbReference type="SMART" id="SM00091">
    <property type="entry name" value="PAS"/>
    <property type="match status" value="1"/>
</dbReference>
<organism evidence="12 13">
    <name type="scientific">Massilia aurea</name>
    <dbReference type="NCBI Taxonomy" id="373040"/>
    <lineage>
        <taxon>Bacteria</taxon>
        <taxon>Pseudomonadati</taxon>
        <taxon>Pseudomonadota</taxon>
        <taxon>Betaproteobacteria</taxon>
        <taxon>Burkholderiales</taxon>
        <taxon>Oxalobacteraceae</taxon>
        <taxon>Telluria group</taxon>
        <taxon>Massilia</taxon>
    </lineage>
</organism>
<dbReference type="AlphaFoldDB" id="A0A7X0CDX7"/>
<feature type="domain" description="PAS" evidence="11">
    <location>
        <begin position="190"/>
        <end position="237"/>
    </location>
</feature>
<keyword evidence="13" id="KW-1185">Reference proteome</keyword>
<dbReference type="FunFam" id="3.30.565.10:FF:000006">
    <property type="entry name" value="Sensor histidine kinase WalK"/>
    <property type="match status" value="1"/>
</dbReference>
<evidence type="ECO:0000256" key="2">
    <source>
        <dbReference type="ARBA" id="ARBA00004429"/>
    </source>
</evidence>
<dbReference type="SUPFAM" id="SSF55874">
    <property type="entry name" value="ATPase domain of HSP90 chaperone/DNA topoisomerase II/histidine kinase"/>
    <property type="match status" value="1"/>
</dbReference>
<dbReference type="GO" id="GO:0000155">
    <property type="term" value="F:phosphorelay sensor kinase activity"/>
    <property type="evidence" value="ECO:0007669"/>
    <property type="project" value="InterPro"/>
</dbReference>
<dbReference type="EMBL" id="JACHBX010000001">
    <property type="protein sequence ID" value="MBB6133678.1"/>
    <property type="molecule type" value="Genomic_DNA"/>
</dbReference>
<dbReference type="CDD" id="cd00130">
    <property type="entry name" value="PAS"/>
    <property type="match status" value="1"/>
</dbReference>
<dbReference type="Gene3D" id="3.30.565.10">
    <property type="entry name" value="Histidine kinase-like ATPase, C-terminal domain"/>
    <property type="match status" value="1"/>
</dbReference>
<dbReference type="InterPro" id="IPR029016">
    <property type="entry name" value="GAF-like_dom_sf"/>
</dbReference>
<evidence type="ECO:0000313" key="13">
    <source>
        <dbReference type="Proteomes" id="UP000540787"/>
    </source>
</evidence>
<dbReference type="EC" id="2.7.13.3" evidence="3"/>
<evidence type="ECO:0000313" key="12">
    <source>
        <dbReference type="EMBL" id="MBB6133678.1"/>
    </source>
</evidence>
<dbReference type="Pfam" id="PF13426">
    <property type="entry name" value="PAS_9"/>
    <property type="match status" value="1"/>
</dbReference>
<reference evidence="12 13" key="1">
    <citation type="submission" date="2020-08" db="EMBL/GenBank/DDBJ databases">
        <title>The Agave Microbiome: Exploring the role of microbial communities in plant adaptations to desert environments.</title>
        <authorList>
            <person name="Partida-Martinez L.P."/>
        </authorList>
    </citation>
    <scope>NUCLEOTIDE SEQUENCE [LARGE SCALE GENOMIC DNA]</scope>
    <source>
        <strain evidence="12 13">AT3.2</strain>
    </source>
</reference>
<dbReference type="Gene3D" id="1.10.287.130">
    <property type="match status" value="1"/>
</dbReference>
<gene>
    <name evidence="12" type="ORF">HD842_001789</name>
</gene>
<dbReference type="SMART" id="SM00388">
    <property type="entry name" value="HisKA"/>
    <property type="match status" value="1"/>
</dbReference>
<dbReference type="CDD" id="cd00075">
    <property type="entry name" value="HATPase"/>
    <property type="match status" value="1"/>
</dbReference>
<dbReference type="FunFam" id="1.10.287.130:FF:000001">
    <property type="entry name" value="Two-component sensor histidine kinase"/>
    <property type="match status" value="1"/>
</dbReference>
<keyword evidence="6" id="KW-0418">Kinase</keyword>
<dbReference type="InterPro" id="IPR003018">
    <property type="entry name" value="GAF"/>
</dbReference>
<proteinExistence type="predicted"/>
<dbReference type="InterPro" id="IPR005467">
    <property type="entry name" value="His_kinase_dom"/>
</dbReference>
<sequence length="540" mass="59327">MHSEPDRHPLVAPTLPAPQSIPQSDQARVRALHELALLDTPPEERFDRITRLACRLLGVPISLIALVDADRQWFKSRVGIDLHETTRVTSFCTHTIEHEDGLVIDDARLDPRFAHNPFVTGAPDVRFYAGIPLAAPDGSRVGALCVIDREVRHFDDEQMATLRDLAAIAGDELRARPAGRPAPEGWEKALVAHLPDGILMLNAQGNIVAANPAAETLFGATGPLLAGRPLRELMDEDLLRLRRSGHLREGARYEALARRLDGSRFPVEFSYCRMMWAARPKFAVTVRDISQRRAAEERNRATDERRRRHFATATHELRTPMSSVLGFSELLLKREFDPAISRELVEIIHRESGRLVGLVNQMLDLARIEAGGRDELKIDAVPVDDLVSRTLASLEGLGQAHRVSTDIAPGLPPLAADAQKMQQALTNIVSNSIKYSDPGTPISLRAAPEQWGERPMVAIRIRDRGIGMTPQQQAQVFDAFYRVDSDSAAPGSGLGLTILKEIVDLHGGRIALESEAGVGTEVTLYLPVANTGDGPASARR</sequence>
<dbReference type="GO" id="GO:0005886">
    <property type="term" value="C:plasma membrane"/>
    <property type="evidence" value="ECO:0007669"/>
    <property type="project" value="UniProtKB-SubCell"/>
</dbReference>
<dbReference type="PROSITE" id="PS50112">
    <property type="entry name" value="PAS"/>
    <property type="match status" value="1"/>
</dbReference>
<dbReference type="InterPro" id="IPR004358">
    <property type="entry name" value="Sig_transdc_His_kin-like_C"/>
</dbReference>
<evidence type="ECO:0000256" key="4">
    <source>
        <dbReference type="ARBA" id="ARBA00022553"/>
    </source>
</evidence>
<dbReference type="Proteomes" id="UP000540787">
    <property type="component" value="Unassembled WGS sequence"/>
</dbReference>
<dbReference type="PANTHER" id="PTHR43047">
    <property type="entry name" value="TWO-COMPONENT HISTIDINE PROTEIN KINASE"/>
    <property type="match status" value="1"/>
</dbReference>
<dbReference type="InterPro" id="IPR000014">
    <property type="entry name" value="PAS"/>
</dbReference>
<evidence type="ECO:0000256" key="8">
    <source>
        <dbReference type="ARBA" id="ARBA00023136"/>
    </source>
</evidence>
<keyword evidence="7" id="KW-0902">Two-component regulatory system</keyword>
<dbReference type="PANTHER" id="PTHR43047:SF72">
    <property type="entry name" value="OSMOSENSING HISTIDINE PROTEIN KINASE SLN1"/>
    <property type="match status" value="1"/>
</dbReference>
<accession>A0A7X0CDX7</accession>
<dbReference type="SMART" id="SM00065">
    <property type="entry name" value="GAF"/>
    <property type="match status" value="1"/>
</dbReference>
<dbReference type="Pfam" id="PF01590">
    <property type="entry name" value="GAF"/>
    <property type="match status" value="1"/>
</dbReference>
<keyword evidence="8" id="KW-0472">Membrane</keyword>
<dbReference type="PROSITE" id="PS50109">
    <property type="entry name" value="HIS_KIN"/>
    <property type="match status" value="1"/>
</dbReference>
<dbReference type="SUPFAM" id="SSF55781">
    <property type="entry name" value="GAF domain-like"/>
    <property type="match status" value="1"/>
</dbReference>
<dbReference type="NCBIfam" id="TIGR00229">
    <property type="entry name" value="sensory_box"/>
    <property type="match status" value="1"/>
</dbReference>
<dbReference type="Pfam" id="PF02518">
    <property type="entry name" value="HATPase_c"/>
    <property type="match status" value="1"/>
</dbReference>
<feature type="region of interest" description="Disordered" evidence="9">
    <location>
        <begin position="1"/>
        <end position="22"/>
    </location>
</feature>
<evidence type="ECO:0000259" key="10">
    <source>
        <dbReference type="PROSITE" id="PS50109"/>
    </source>
</evidence>
<evidence type="ECO:0000259" key="11">
    <source>
        <dbReference type="PROSITE" id="PS50112"/>
    </source>
</evidence>
<dbReference type="InterPro" id="IPR036890">
    <property type="entry name" value="HATPase_C_sf"/>
</dbReference>